<organism evidence="1 2">
    <name type="scientific">Escherichia coli</name>
    <dbReference type="NCBI Taxonomy" id="562"/>
    <lineage>
        <taxon>Bacteria</taxon>
        <taxon>Pseudomonadati</taxon>
        <taxon>Pseudomonadota</taxon>
        <taxon>Gammaproteobacteria</taxon>
        <taxon>Enterobacterales</taxon>
        <taxon>Enterobacteriaceae</taxon>
        <taxon>Escherichia</taxon>
    </lineage>
</organism>
<evidence type="ECO:0000313" key="2">
    <source>
        <dbReference type="Proteomes" id="UP000250561"/>
    </source>
</evidence>
<evidence type="ECO:0000313" key="1">
    <source>
        <dbReference type="EMBL" id="SPW56281.1"/>
    </source>
</evidence>
<dbReference type="InterPro" id="IPR038287">
    <property type="entry name" value="Cse2_sf"/>
</dbReference>
<name>A0A2X1LL83_ECOLX</name>
<dbReference type="Gene3D" id="1.10.520.40">
    <property type="entry name" value="CRISPR-associated protein Cse2"/>
    <property type="match status" value="1"/>
</dbReference>
<accession>A0A2X1LL83</accession>
<reference evidence="1 2" key="1">
    <citation type="submission" date="2018-06" db="EMBL/GenBank/DDBJ databases">
        <authorList>
            <consortium name="Pathogen Informatics"/>
            <person name="Doyle S."/>
        </authorList>
    </citation>
    <scope>NUCLEOTIDE SEQUENCE [LARGE SCALE GENOMIC DNA]</scope>
    <source>
        <strain evidence="1 2">NCTC11126</strain>
    </source>
</reference>
<dbReference type="Proteomes" id="UP000250561">
    <property type="component" value="Unassembled WGS sequence"/>
</dbReference>
<dbReference type="AlphaFoldDB" id="A0A2X1LL83"/>
<proteinExistence type="predicted"/>
<protein>
    <submittedName>
        <fullName evidence="1">CRISPR-associated Cse2 family protein</fullName>
    </submittedName>
</protein>
<gene>
    <name evidence="1" type="ORF">NCTC11126_05086</name>
</gene>
<dbReference type="EMBL" id="UARS01000011">
    <property type="protein sequence ID" value="SPW56281.1"/>
    <property type="molecule type" value="Genomic_DNA"/>
</dbReference>
<sequence length="93" mass="10820">MADEIDAMALYRAWQQLDNGACAQIRRVSEPDELRDIPAFYRLVQPFGWENPRHQQALLRMVFLPERRKECHPTSGQKTGANNRYLVGKSFSQ</sequence>